<dbReference type="InterPro" id="IPR037120">
    <property type="entry name" value="Haem_peroxidase_sf_animal"/>
</dbReference>
<dbReference type="GO" id="GO:0006979">
    <property type="term" value="P:response to oxidative stress"/>
    <property type="evidence" value="ECO:0007669"/>
    <property type="project" value="InterPro"/>
</dbReference>
<organism evidence="6 7">
    <name type="scientific">Cyphellophora attinorum</name>
    <dbReference type="NCBI Taxonomy" id="1664694"/>
    <lineage>
        <taxon>Eukaryota</taxon>
        <taxon>Fungi</taxon>
        <taxon>Dikarya</taxon>
        <taxon>Ascomycota</taxon>
        <taxon>Pezizomycotina</taxon>
        <taxon>Eurotiomycetes</taxon>
        <taxon>Chaetothyriomycetidae</taxon>
        <taxon>Chaetothyriales</taxon>
        <taxon>Cyphellophoraceae</taxon>
        <taxon>Cyphellophora</taxon>
    </lineage>
</organism>
<dbReference type="EMBL" id="LFJN01000014">
    <property type="protein sequence ID" value="KPI39845.1"/>
    <property type="molecule type" value="Genomic_DNA"/>
</dbReference>
<name>A0A0N1HTI0_9EURO</name>
<protein>
    <submittedName>
        <fullName evidence="6">Linoleate 10R-lipoxygenase</fullName>
    </submittedName>
</protein>
<evidence type="ECO:0000256" key="1">
    <source>
        <dbReference type="ARBA" id="ARBA00022723"/>
    </source>
</evidence>
<dbReference type="GO" id="GO:0051213">
    <property type="term" value="F:dioxygenase activity"/>
    <property type="evidence" value="ECO:0007669"/>
    <property type="project" value="UniProtKB-KW"/>
</dbReference>
<evidence type="ECO:0000256" key="5">
    <source>
        <dbReference type="PIRSR" id="PIRSR619791-2"/>
    </source>
</evidence>
<dbReference type="GO" id="GO:0006631">
    <property type="term" value="P:fatty acid metabolic process"/>
    <property type="evidence" value="ECO:0007669"/>
    <property type="project" value="UniProtKB-ARBA"/>
</dbReference>
<dbReference type="InterPro" id="IPR034812">
    <property type="entry name" value="Ppo-like_N"/>
</dbReference>
<dbReference type="OrthoDB" id="823504at2759"/>
<keyword evidence="4 5" id="KW-0408">Iron</keyword>
<dbReference type="VEuPathDB" id="FungiDB:AB675_3551"/>
<dbReference type="Proteomes" id="UP000038010">
    <property type="component" value="Unassembled WGS sequence"/>
</dbReference>
<dbReference type="AlphaFoldDB" id="A0A0N1HTI0"/>
<dbReference type="GO" id="GO:0046872">
    <property type="term" value="F:metal ion binding"/>
    <property type="evidence" value="ECO:0007669"/>
    <property type="project" value="UniProtKB-KW"/>
</dbReference>
<dbReference type="GO" id="GO:0020037">
    <property type="term" value="F:heme binding"/>
    <property type="evidence" value="ECO:0007669"/>
    <property type="project" value="InterPro"/>
</dbReference>
<keyword evidence="2" id="KW-0223">Dioxygenase</keyword>
<keyword evidence="5" id="KW-0349">Heme</keyword>
<dbReference type="RefSeq" id="XP_017999808.1">
    <property type="nucleotide sequence ID" value="XM_018143611.1"/>
</dbReference>
<dbReference type="GeneID" id="28735491"/>
<proteinExistence type="predicted"/>
<evidence type="ECO:0000256" key="3">
    <source>
        <dbReference type="ARBA" id="ARBA00023002"/>
    </source>
</evidence>
<dbReference type="GO" id="GO:0004601">
    <property type="term" value="F:peroxidase activity"/>
    <property type="evidence" value="ECO:0007669"/>
    <property type="project" value="InterPro"/>
</dbReference>
<dbReference type="InterPro" id="IPR050783">
    <property type="entry name" value="Oxylipin_biosynth_metab"/>
</dbReference>
<dbReference type="PANTHER" id="PTHR11903:SF13">
    <property type="entry name" value="LINOLEATE 10R-LIPOXYGENASE"/>
    <property type="match status" value="1"/>
</dbReference>
<evidence type="ECO:0000256" key="4">
    <source>
        <dbReference type="ARBA" id="ARBA00023004"/>
    </source>
</evidence>
<gene>
    <name evidence="6" type="ORF">AB675_3551</name>
</gene>
<dbReference type="Gene3D" id="1.10.640.10">
    <property type="entry name" value="Haem peroxidase domain superfamily, animal type"/>
    <property type="match status" value="1"/>
</dbReference>
<feature type="binding site" description="axial binding residue" evidence="5">
    <location>
        <position position="382"/>
    </location>
    <ligand>
        <name>heme b</name>
        <dbReference type="ChEBI" id="CHEBI:60344"/>
    </ligand>
    <ligandPart>
        <name>Fe</name>
        <dbReference type="ChEBI" id="CHEBI:18248"/>
    </ligandPart>
</feature>
<dbReference type="InterPro" id="IPR019791">
    <property type="entry name" value="Haem_peroxidase_animal"/>
</dbReference>
<keyword evidence="3" id="KW-0560">Oxidoreductase</keyword>
<evidence type="ECO:0000313" key="6">
    <source>
        <dbReference type="EMBL" id="KPI39845.1"/>
    </source>
</evidence>
<keyword evidence="7" id="KW-1185">Reference proteome</keyword>
<keyword evidence="1 5" id="KW-0479">Metal-binding</keyword>
<reference evidence="6 7" key="1">
    <citation type="submission" date="2015-06" db="EMBL/GenBank/DDBJ databases">
        <title>Draft genome of the ant-associated black yeast Phialophora attae CBS 131958.</title>
        <authorList>
            <person name="Moreno L.F."/>
            <person name="Stielow B.J."/>
            <person name="de Hoog S."/>
            <person name="Vicente V.A."/>
            <person name="Weiss V.A."/>
            <person name="de Vries M."/>
            <person name="Cruz L.M."/>
            <person name="Souza E.M."/>
        </authorList>
    </citation>
    <scope>NUCLEOTIDE SEQUENCE [LARGE SCALE GENOMIC DNA]</scope>
    <source>
        <strain evidence="6 7">CBS 131958</strain>
    </source>
</reference>
<dbReference type="SUPFAM" id="SSF48113">
    <property type="entry name" value="Heme-dependent peroxidases"/>
    <property type="match status" value="1"/>
</dbReference>
<comment type="caution">
    <text evidence="6">The sequence shown here is derived from an EMBL/GenBank/DDBJ whole genome shotgun (WGS) entry which is preliminary data.</text>
</comment>
<dbReference type="CDD" id="cd09817">
    <property type="entry name" value="linoleate_diol_synthase_like"/>
    <property type="match status" value="1"/>
</dbReference>
<accession>A0A0N1HTI0</accession>
<dbReference type="PANTHER" id="PTHR11903">
    <property type="entry name" value="PROSTAGLANDIN G/H SYNTHASE"/>
    <property type="match status" value="1"/>
</dbReference>
<dbReference type="STRING" id="1664694.A0A0N1HTI0"/>
<dbReference type="InterPro" id="IPR010255">
    <property type="entry name" value="Haem_peroxidase_sf"/>
</dbReference>
<sequence>MNGASNQADVNGAANIAASNTESGHYDVAAVKGIFSQFASLIHAAQRPLPTQTGNGSYISHEEPTGLLGDLGSIGWQEVKDITQILEAAASGKPMDDRKYTMEKVIQVTAALPEKSRARETLVNKFVHTLWTDLEHPPLSFLGDKFKYRSGDGSNNNYLYPQLGAAYTPYARSVNPPPDPFLLFDALMARQEFTPHPSGVSSLFFAFASLVIHDCFQTDHNDFSISRTSSYVDLSTYTDHIRLFKDGKIKPDCFSEERLLAFPPAAGVILIMFNRFHNYVVEQLAVINEKGRFTKPSDRLSGPSADQAWKKYDNDLFQTGRLVTCGLWVNIILKDYVRTILNLNKTNLTWTLDPRDGLTRENGYGATGNQVSAEFALCYRWHSVIGQADEVWIEKVYQQLFHKRAEEVDLRELMIGLSTFDNDLPSDPMERSFAGLKRGADGKFNDDELAKIMTGGAEQMAGAFGARNTPKVMRAISALAIKQARAWNLCTLNEFRAHFGLKKCETFEEINSDPEVAQQLRNLYEHPDYVELYPGIMVEEAKTPMVPGVGIAPNHTLARAILADAIALIRGDRFYTVDYNAKNLTNWGFQEASSDISINQGCVFYKLMLRAFPNNFHPDSIYAHYPFTVPEENVRVMKDLGRFDDYNFDKPVTGTHRVLLTSYANSKYLLEHDQDFKVM</sequence>
<dbReference type="PROSITE" id="PS50292">
    <property type="entry name" value="PEROXIDASE_3"/>
    <property type="match status" value="1"/>
</dbReference>
<evidence type="ECO:0000313" key="7">
    <source>
        <dbReference type="Proteomes" id="UP000038010"/>
    </source>
</evidence>
<evidence type="ECO:0000256" key="2">
    <source>
        <dbReference type="ARBA" id="ARBA00022964"/>
    </source>
</evidence>
<dbReference type="Pfam" id="PF03098">
    <property type="entry name" value="An_peroxidase"/>
    <property type="match status" value="1"/>
</dbReference>